<dbReference type="PATRIC" id="fig|1423755.3.peg.746"/>
<keyword evidence="3 6" id="KW-0812">Transmembrane</keyword>
<evidence type="ECO:0000256" key="1">
    <source>
        <dbReference type="ARBA" id="ARBA00004651"/>
    </source>
</evidence>
<sequence length="290" mass="32466">MDELQRVWKRHEYLAKASTAFFYGILVSIAMNFFWEPGKIYSSGITGLSQLTATLLHNTPFSMSPAILILLFNIPLFILAWFQISHKFTIFTFMAVVFSSIMIKAIHPVTLTTDPIICAIFGGVVNGFGTGLALKYGISTGGLDIIGLTVRKRTGKSVGTVNIIFNIFIVIAAGFVFGWPHAFYSALSIFVNARIMDLVFTRQQKMQVIIITSNPDEVIFSVQKHMRRGITIIHDAEGAYQHDKKTVLITVISRFEMPELKEAMNEADPKAFVSISENVHIMGRFYEPTI</sequence>
<evidence type="ECO:0000313" key="9">
    <source>
        <dbReference type="Proteomes" id="UP000051054"/>
    </source>
</evidence>
<reference evidence="8 9" key="1">
    <citation type="journal article" date="2015" name="Genome Announc.">
        <title>Expanding the biotechnology potential of lactobacilli through comparative genomics of 213 strains and associated genera.</title>
        <authorList>
            <person name="Sun Z."/>
            <person name="Harris H.M."/>
            <person name="McCann A."/>
            <person name="Guo C."/>
            <person name="Argimon S."/>
            <person name="Zhang W."/>
            <person name="Yang X."/>
            <person name="Jeffery I.B."/>
            <person name="Cooney J.C."/>
            <person name="Kagawa T.F."/>
            <person name="Liu W."/>
            <person name="Song Y."/>
            <person name="Salvetti E."/>
            <person name="Wrobel A."/>
            <person name="Rasinkangas P."/>
            <person name="Parkhill J."/>
            <person name="Rea M.C."/>
            <person name="O'Sullivan O."/>
            <person name="Ritari J."/>
            <person name="Douillard F.P."/>
            <person name="Paul Ross R."/>
            <person name="Yang R."/>
            <person name="Briner A.E."/>
            <person name="Felis G.E."/>
            <person name="de Vos W.M."/>
            <person name="Barrangou R."/>
            <person name="Klaenhammer T.R."/>
            <person name="Caufield P.W."/>
            <person name="Cui Y."/>
            <person name="Zhang H."/>
            <person name="O'Toole P.W."/>
        </authorList>
    </citation>
    <scope>NUCLEOTIDE SEQUENCE [LARGE SCALE GENOMIC DNA]</scope>
    <source>
        <strain evidence="8 9">DSM 18933</strain>
    </source>
</reference>
<feature type="transmembrane region" description="Helical" evidence="6">
    <location>
        <begin position="159"/>
        <end position="177"/>
    </location>
</feature>
<name>A0A0R1WLR2_9LACO</name>
<dbReference type="RefSeq" id="WP_025022516.1">
    <property type="nucleotide sequence ID" value="NZ_AZGD01000090.1"/>
</dbReference>
<dbReference type="OrthoDB" id="2417289at2"/>
<dbReference type="Pfam" id="PF02588">
    <property type="entry name" value="YitT_membrane"/>
    <property type="match status" value="1"/>
</dbReference>
<evidence type="ECO:0000256" key="6">
    <source>
        <dbReference type="SAM" id="Phobius"/>
    </source>
</evidence>
<evidence type="ECO:0000256" key="3">
    <source>
        <dbReference type="ARBA" id="ARBA00022692"/>
    </source>
</evidence>
<dbReference type="InterPro" id="IPR051461">
    <property type="entry name" value="UPF0750_membrane"/>
</dbReference>
<dbReference type="PANTHER" id="PTHR33545:SF5">
    <property type="entry name" value="UPF0750 MEMBRANE PROTEIN YITT"/>
    <property type="match status" value="1"/>
</dbReference>
<dbReference type="AlphaFoldDB" id="A0A0R1WLR2"/>
<keyword evidence="2" id="KW-1003">Cell membrane</keyword>
<evidence type="ECO:0000313" key="8">
    <source>
        <dbReference type="EMBL" id="KRM18906.1"/>
    </source>
</evidence>
<dbReference type="GO" id="GO:0005886">
    <property type="term" value="C:plasma membrane"/>
    <property type="evidence" value="ECO:0007669"/>
    <property type="project" value="UniProtKB-SubCell"/>
</dbReference>
<feature type="transmembrane region" description="Helical" evidence="6">
    <location>
        <begin position="13"/>
        <end position="35"/>
    </location>
</feature>
<evidence type="ECO:0000256" key="4">
    <source>
        <dbReference type="ARBA" id="ARBA00022989"/>
    </source>
</evidence>
<dbReference type="PANTHER" id="PTHR33545">
    <property type="entry name" value="UPF0750 MEMBRANE PROTEIN YITT-RELATED"/>
    <property type="match status" value="1"/>
</dbReference>
<dbReference type="InterPro" id="IPR019264">
    <property type="entry name" value="DUF2179"/>
</dbReference>
<evidence type="ECO:0000256" key="2">
    <source>
        <dbReference type="ARBA" id="ARBA00022475"/>
    </source>
</evidence>
<keyword evidence="5 6" id="KW-0472">Membrane</keyword>
<protein>
    <submittedName>
        <fullName evidence="8">Integral membrane protein</fullName>
    </submittedName>
</protein>
<feature type="transmembrane region" description="Helical" evidence="6">
    <location>
        <begin position="119"/>
        <end position="138"/>
    </location>
</feature>
<keyword evidence="9" id="KW-1185">Reference proteome</keyword>
<dbReference type="Gene3D" id="3.30.70.120">
    <property type="match status" value="1"/>
</dbReference>
<dbReference type="InterPro" id="IPR015867">
    <property type="entry name" value="N-reg_PII/ATP_PRibTrfase_C"/>
</dbReference>
<dbReference type="PIRSF" id="PIRSF006483">
    <property type="entry name" value="Membrane_protein_YitT"/>
    <property type="match status" value="1"/>
</dbReference>
<feature type="transmembrane region" description="Helical" evidence="6">
    <location>
        <begin position="61"/>
        <end position="81"/>
    </location>
</feature>
<dbReference type="Pfam" id="PF10035">
    <property type="entry name" value="DUF2179"/>
    <property type="match status" value="1"/>
</dbReference>
<dbReference type="InterPro" id="IPR003740">
    <property type="entry name" value="YitT"/>
</dbReference>
<comment type="caution">
    <text evidence="8">The sequence shown here is derived from an EMBL/GenBank/DDBJ whole genome shotgun (WGS) entry which is preliminary data.</text>
</comment>
<accession>A0A0R1WLR2</accession>
<organism evidence="8 9">
    <name type="scientific">Ligilactobacillus hayakitensis DSM 18933 = JCM 14209</name>
    <dbReference type="NCBI Taxonomy" id="1423755"/>
    <lineage>
        <taxon>Bacteria</taxon>
        <taxon>Bacillati</taxon>
        <taxon>Bacillota</taxon>
        <taxon>Bacilli</taxon>
        <taxon>Lactobacillales</taxon>
        <taxon>Lactobacillaceae</taxon>
        <taxon>Ligilactobacillus</taxon>
    </lineage>
</organism>
<dbReference type="Proteomes" id="UP000051054">
    <property type="component" value="Unassembled WGS sequence"/>
</dbReference>
<evidence type="ECO:0000259" key="7">
    <source>
        <dbReference type="Pfam" id="PF10035"/>
    </source>
</evidence>
<feature type="transmembrane region" description="Helical" evidence="6">
    <location>
        <begin position="88"/>
        <end position="107"/>
    </location>
</feature>
<dbReference type="STRING" id="1423755.FC40_GL000694"/>
<dbReference type="eggNOG" id="COG1284">
    <property type="taxonomic scope" value="Bacteria"/>
</dbReference>
<proteinExistence type="predicted"/>
<gene>
    <name evidence="8" type="ORF">FC40_GL000694</name>
</gene>
<dbReference type="EMBL" id="AZGD01000090">
    <property type="protein sequence ID" value="KRM18906.1"/>
    <property type="molecule type" value="Genomic_DNA"/>
</dbReference>
<evidence type="ECO:0000256" key="5">
    <source>
        <dbReference type="ARBA" id="ARBA00023136"/>
    </source>
</evidence>
<comment type="subcellular location">
    <subcellularLocation>
        <location evidence="1">Cell membrane</location>
        <topology evidence="1">Multi-pass membrane protein</topology>
    </subcellularLocation>
</comment>
<keyword evidence="4 6" id="KW-1133">Transmembrane helix</keyword>
<feature type="domain" description="DUF2179" evidence="7">
    <location>
        <begin position="228"/>
        <end position="283"/>
    </location>
</feature>
<dbReference type="CDD" id="cd16380">
    <property type="entry name" value="YitT_C"/>
    <property type="match status" value="1"/>
</dbReference>